<sequence length="122" mass="13335">MQGVFGQVRRKLKDSIADLQPDEYFYIIFFGGGELFESGSGRVLRATPEAKSAAYNFIDSIQSAGQTNATAALERAVQIRDGRGNSPSIVYLLTDGFELTTEDAQSFSQRVASMLKRFAPAT</sequence>
<dbReference type="InterPro" id="IPR036465">
    <property type="entry name" value="vWFA_dom_sf"/>
</dbReference>
<evidence type="ECO:0008006" key="2">
    <source>
        <dbReference type="Google" id="ProtNLM"/>
    </source>
</evidence>
<dbReference type="AlphaFoldDB" id="X0SMT4"/>
<dbReference type="EMBL" id="BARS01004372">
    <property type="protein sequence ID" value="GAF77182.1"/>
    <property type="molecule type" value="Genomic_DNA"/>
</dbReference>
<proteinExistence type="predicted"/>
<feature type="non-terminal residue" evidence="1">
    <location>
        <position position="122"/>
    </location>
</feature>
<evidence type="ECO:0000313" key="1">
    <source>
        <dbReference type="EMBL" id="GAF77182.1"/>
    </source>
</evidence>
<accession>X0SMT4</accession>
<dbReference type="SUPFAM" id="SSF53300">
    <property type="entry name" value="vWA-like"/>
    <property type="match status" value="1"/>
</dbReference>
<protein>
    <recommendedName>
        <fullName evidence="2">VWFA domain-containing protein</fullName>
    </recommendedName>
</protein>
<gene>
    <name evidence="1" type="ORF">S01H1_08535</name>
</gene>
<dbReference type="Gene3D" id="3.40.50.410">
    <property type="entry name" value="von Willebrand factor, type A domain"/>
    <property type="match status" value="1"/>
</dbReference>
<organism evidence="1">
    <name type="scientific">marine sediment metagenome</name>
    <dbReference type="NCBI Taxonomy" id="412755"/>
    <lineage>
        <taxon>unclassified sequences</taxon>
        <taxon>metagenomes</taxon>
        <taxon>ecological metagenomes</taxon>
    </lineage>
</organism>
<reference evidence="1" key="1">
    <citation type="journal article" date="2014" name="Front. Microbiol.">
        <title>High frequency of phylogenetically diverse reductive dehalogenase-homologous genes in deep subseafloor sedimentary metagenomes.</title>
        <authorList>
            <person name="Kawai M."/>
            <person name="Futagami T."/>
            <person name="Toyoda A."/>
            <person name="Takaki Y."/>
            <person name="Nishi S."/>
            <person name="Hori S."/>
            <person name="Arai W."/>
            <person name="Tsubouchi T."/>
            <person name="Morono Y."/>
            <person name="Uchiyama I."/>
            <person name="Ito T."/>
            <person name="Fujiyama A."/>
            <person name="Inagaki F."/>
            <person name="Takami H."/>
        </authorList>
    </citation>
    <scope>NUCLEOTIDE SEQUENCE</scope>
    <source>
        <strain evidence="1">Expedition CK06-06</strain>
    </source>
</reference>
<name>X0SMT4_9ZZZZ</name>
<comment type="caution">
    <text evidence="1">The sequence shown here is derived from an EMBL/GenBank/DDBJ whole genome shotgun (WGS) entry which is preliminary data.</text>
</comment>